<keyword evidence="2" id="KW-1185">Reference proteome</keyword>
<evidence type="ECO:0000313" key="1">
    <source>
        <dbReference type="EMBL" id="SDF21327.1"/>
    </source>
</evidence>
<evidence type="ECO:0008006" key="3">
    <source>
        <dbReference type="Google" id="ProtNLM"/>
    </source>
</evidence>
<proteinExistence type="predicted"/>
<comment type="caution">
    <text evidence="1">The sequence shown here is derived from an EMBL/GenBank/DDBJ whole genome shotgun (WGS) entry which is preliminary data.</text>
</comment>
<protein>
    <recommendedName>
        <fullName evidence="3">Integrase</fullName>
    </recommendedName>
</protein>
<dbReference type="Proteomes" id="UP000199468">
    <property type="component" value="Unassembled WGS sequence"/>
</dbReference>
<reference evidence="1 2" key="1">
    <citation type="submission" date="2016-10" db="EMBL/GenBank/DDBJ databases">
        <authorList>
            <person name="Varghese N."/>
            <person name="Submissions S."/>
        </authorList>
    </citation>
    <scope>NUCLEOTIDE SEQUENCE [LARGE SCALE GENOMIC DNA]</scope>
    <source>
        <strain evidence="1 2">DSM 26672</strain>
    </source>
</reference>
<sequence length="87" mass="9902">MKAVIQAGARRKRLMPISAKPVLEFLLRWLRRYNVDAMNREAGKSARVFVARHHDLAAHLGYLPVAVDMPRRRASRGTSGPPREVTR</sequence>
<evidence type="ECO:0000313" key="2">
    <source>
        <dbReference type="Proteomes" id="UP000199468"/>
    </source>
</evidence>
<accession>A0ABY0NAR8</accession>
<dbReference type="RefSeq" id="WP_061963559.1">
    <property type="nucleotide sequence ID" value="NZ_FNBZ01000001.1"/>
</dbReference>
<name>A0ABY0NAR8_9HYPH</name>
<dbReference type="EMBL" id="FNBZ01000001">
    <property type="protein sequence ID" value="SDF21327.1"/>
    <property type="molecule type" value="Genomic_DNA"/>
</dbReference>
<organism evidence="1 2">
    <name type="scientific">Bosea robiniae</name>
    <dbReference type="NCBI Taxonomy" id="1036780"/>
    <lineage>
        <taxon>Bacteria</taxon>
        <taxon>Pseudomonadati</taxon>
        <taxon>Pseudomonadota</taxon>
        <taxon>Alphaproteobacteria</taxon>
        <taxon>Hyphomicrobiales</taxon>
        <taxon>Boseaceae</taxon>
        <taxon>Bosea</taxon>
    </lineage>
</organism>
<gene>
    <name evidence="1" type="ORF">SAMN05421844_10170</name>
</gene>